<dbReference type="EMBL" id="JBGBPQ010000015">
    <property type="protein sequence ID" value="KAL1510546.1"/>
    <property type="molecule type" value="Genomic_DNA"/>
</dbReference>
<dbReference type="AlphaFoldDB" id="A0AB34J1V3"/>
<name>A0AB34J1V3_PRYPA</name>
<dbReference type="GO" id="GO:0030244">
    <property type="term" value="P:cellulose biosynthetic process"/>
    <property type="evidence" value="ECO:0007669"/>
    <property type="project" value="InterPro"/>
</dbReference>
<dbReference type="InterPro" id="IPR044224">
    <property type="entry name" value="KOBITO1-like"/>
</dbReference>
<dbReference type="PANTHER" id="PTHR46701:SF7">
    <property type="entry name" value="GLYCOSYLTRANSFERASE-LIKE KOBITO 1"/>
    <property type="match status" value="1"/>
</dbReference>
<evidence type="ECO:0000313" key="1">
    <source>
        <dbReference type="EMBL" id="KAL1510546.1"/>
    </source>
</evidence>
<accession>A0AB34J1V3</accession>
<dbReference type="PANTHER" id="PTHR46701">
    <property type="entry name" value="GLYCOSYLTRANSFERASE-LIKE KOBITO 1"/>
    <property type="match status" value="1"/>
</dbReference>
<keyword evidence="2" id="KW-1185">Reference proteome</keyword>
<organism evidence="1 2">
    <name type="scientific">Prymnesium parvum</name>
    <name type="common">Toxic golden alga</name>
    <dbReference type="NCBI Taxonomy" id="97485"/>
    <lineage>
        <taxon>Eukaryota</taxon>
        <taxon>Haptista</taxon>
        <taxon>Haptophyta</taxon>
        <taxon>Prymnesiophyceae</taxon>
        <taxon>Prymnesiales</taxon>
        <taxon>Prymnesiaceae</taxon>
        <taxon>Prymnesium</taxon>
    </lineage>
</organism>
<comment type="caution">
    <text evidence="1">The sequence shown here is derived from an EMBL/GenBank/DDBJ whole genome shotgun (WGS) entry which is preliminary data.</text>
</comment>
<gene>
    <name evidence="1" type="ORF">AB1Y20_006849</name>
</gene>
<protein>
    <recommendedName>
        <fullName evidence="3">Glycosyltransferase family 92 protein</fullName>
    </recommendedName>
</protein>
<evidence type="ECO:0008006" key="3">
    <source>
        <dbReference type="Google" id="ProtNLM"/>
    </source>
</evidence>
<sequence>MPLACSPLPPALRSLPCPAVRLSTSPQLMMAARSRSTSAWRRAKPHLAPPLLSYDGGAPQSAPLASWTPRLSAPHDLPPRMRGKHVKLCIALLVKGAPLDVVRDYCRYHLYVGFSQLFLFFDDPAADREAYVAVDGIPGVACFLCDRKFWRQCVEESEMVRRREQNRVFEDTAACVETEHKCRQNLCVELAIRRARAMGLDWLLHIDIDEVFLPQAEHPQDFFANLPAEVVQVQLANHEVVPECLSVTNWMRDASLFKVNRCFADAEGLRRLWQSVRLAREQALPGAGAATYFNAYEGFKSAVRLESTPLPYDVHKFLVLAPFDRYVAPSAKMTRAPTSAASDPVILHWANCGLHNWRRKYLNLGNFPNLWWGRVPIKLPVHLISRDLVHGAGAEEAEHFYRKVIMADTPAERACLSQAGLLVRVDFPRNCLLACDSEEFDRQKFTE</sequence>
<reference evidence="1 2" key="1">
    <citation type="journal article" date="2024" name="Science">
        <title>Giant polyketide synthase enzymes in the biosynthesis of giant marine polyether toxins.</title>
        <authorList>
            <person name="Fallon T.R."/>
            <person name="Shende V.V."/>
            <person name="Wierzbicki I.H."/>
            <person name="Pendleton A.L."/>
            <person name="Watervoot N.F."/>
            <person name="Auber R.P."/>
            <person name="Gonzalez D.J."/>
            <person name="Wisecaver J.H."/>
            <person name="Moore B.S."/>
        </authorList>
    </citation>
    <scope>NUCLEOTIDE SEQUENCE [LARGE SCALE GENOMIC DNA]</scope>
    <source>
        <strain evidence="1 2">12B1</strain>
    </source>
</reference>
<dbReference type="GO" id="GO:0009737">
    <property type="term" value="P:response to abscisic acid"/>
    <property type="evidence" value="ECO:0007669"/>
    <property type="project" value="InterPro"/>
</dbReference>
<dbReference type="Proteomes" id="UP001515480">
    <property type="component" value="Unassembled WGS sequence"/>
</dbReference>
<evidence type="ECO:0000313" key="2">
    <source>
        <dbReference type="Proteomes" id="UP001515480"/>
    </source>
</evidence>
<proteinExistence type="predicted"/>